<keyword evidence="2" id="KW-0808">Transferase</keyword>
<dbReference type="PANTHER" id="PTHR33933">
    <property type="entry name" value="NUCLEOTIDYLTRANSFERASE"/>
    <property type="match status" value="1"/>
</dbReference>
<evidence type="ECO:0000313" key="2">
    <source>
        <dbReference type="EMBL" id="ODS33373.1"/>
    </source>
</evidence>
<organism evidence="2 3">
    <name type="scientific">Candidatus Scalindua rubra</name>
    <dbReference type="NCBI Taxonomy" id="1872076"/>
    <lineage>
        <taxon>Bacteria</taxon>
        <taxon>Pseudomonadati</taxon>
        <taxon>Planctomycetota</taxon>
        <taxon>Candidatus Brocadiia</taxon>
        <taxon>Candidatus Brocadiales</taxon>
        <taxon>Candidatus Scalinduaceae</taxon>
        <taxon>Candidatus Scalindua</taxon>
    </lineage>
</organism>
<evidence type="ECO:0000313" key="3">
    <source>
        <dbReference type="Proteomes" id="UP000094056"/>
    </source>
</evidence>
<comment type="caution">
    <text evidence="2">The sequence shown here is derived from an EMBL/GenBank/DDBJ whole genome shotgun (WGS) entry which is preliminary data.</text>
</comment>
<protein>
    <submittedName>
        <fullName evidence="2">Nucleotidyltransferase domain protein</fullName>
    </submittedName>
</protein>
<dbReference type="InterPro" id="IPR052548">
    <property type="entry name" value="Type_VII_TA_antitoxin"/>
</dbReference>
<reference evidence="2 3" key="1">
    <citation type="submission" date="2016-07" db="EMBL/GenBank/DDBJ databases">
        <title>Draft genome of Scalindua rubra, obtained from a brine-seawater interface in the Red Sea, sheds light on salt adaptation in anammox bacteria.</title>
        <authorList>
            <person name="Speth D.R."/>
            <person name="Lagkouvardos I."/>
            <person name="Wang Y."/>
            <person name="Qian P.-Y."/>
            <person name="Dutilh B.E."/>
            <person name="Jetten M.S."/>
        </authorList>
    </citation>
    <scope>NUCLEOTIDE SEQUENCE [LARGE SCALE GENOMIC DNA]</scope>
    <source>
        <strain evidence="2">BSI-1</strain>
    </source>
</reference>
<gene>
    <name evidence="2" type="ORF">SCARUB_01482</name>
</gene>
<dbReference type="InterPro" id="IPR002934">
    <property type="entry name" value="Polymerase_NTP_transf_dom"/>
</dbReference>
<dbReference type="InterPro" id="IPR043519">
    <property type="entry name" value="NT_sf"/>
</dbReference>
<dbReference type="CDD" id="cd05403">
    <property type="entry name" value="NT_KNTase_like"/>
    <property type="match status" value="1"/>
</dbReference>
<evidence type="ECO:0000259" key="1">
    <source>
        <dbReference type="Pfam" id="PF01909"/>
    </source>
</evidence>
<sequence length="118" mass="13634">MERQKSGILSYLKVLQTKYQNKIMRVTLFGSAAKGESDLESDIDILVVVRDEYDGLCDEISMAAFDSILEHDVIISPIVMESKTYEWHKKYKDPLYNSIERDGIEIWMKIPESLLKSV</sequence>
<dbReference type="GO" id="GO:0016779">
    <property type="term" value="F:nucleotidyltransferase activity"/>
    <property type="evidence" value="ECO:0007669"/>
    <property type="project" value="InterPro"/>
</dbReference>
<dbReference type="AlphaFoldDB" id="A0A1E3XCN6"/>
<dbReference type="EMBL" id="MAYW01000030">
    <property type="protein sequence ID" value="ODS33373.1"/>
    <property type="molecule type" value="Genomic_DNA"/>
</dbReference>
<feature type="domain" description="Polymerase nucleotidyl transferase" evidence="1">
    <location>
        <begin position="12"/>
        <end position="85"/>
    </location>
</feature>
<dbReference type="SUPFAM" id="SSF81301">
    <property type="entry name" value="Nucleotidyltransferase"/>
    <property type="match status" value="1"/>
</dbReference>
<dbReference type="Pfam" id="PF01909">
    <property type="entry name" value="NTP_transf_2"/>
    <property type="match status" value="1"/>
</dbReference>
<proteinExistence type="predicted"/>
<name>A0A1E3XCN6_9BACT</name>
<dbReference type="Proteomes" id="UP000094056">
    <property type="component" value="Unassembled WGS sequence"/>
</dbReference>
<dbReference type="Gene3D" id="3.30.460.10">
    <property type="entry name" value="Beta Polymerase, domain 2"/>
    <property type="match status" value="1"/>
</dbReference>
<accession>A0A1E3XCN6</accession>
<dbReference type="PANTHER" id="PTHR33933:SF1">
    <property type="entry name" value="PROTEIN ADENYLYLTRANSFERASE MNTA-RELATED"/>
    <property type="match status" value="1"/>
</dbReference>